<protein>
    <recommendedName>
        <fullName evidence="5">Anthocyanin acyltransferase</fullName>
    </recommendedName>
</protein>
<keyword evidence="2" id="KW-0012">Acyltransferase</keyword>
<dbReference type="OMA" id="KVELMHV"/>
<keyword evidence="1" id="KW-0808">Transferase</keyword>
<evidence type="ECO:0000256" key="1">
    <source>
        <dbReference type="ARBA" id="ARBA00022679"/>
    </source>
</evidence>
<sequence>MAVQFEVKVLEHCRVSPPPNSVPTTSLPLTFFDIPWLLCRPMQRILLYEFGCSTAQFVTDVLPQLKHSLSLALQLFFPLSGNLVCPPHPAKPHILYSDGDSVTFTAAECGGVFSDLLRGGLRDAKEIHPLVPPIPIPPSRILNESLLELTPLLALQVTLFPNMGICVGIQFNHVVADGMACTYFLKTWASLFQSRSGLSCIDEVLPVVDRGVIKDTDRIEDVLLNQWRGWGSPRWKDNAATVGLLEEKVRATFVLTRGDIEKLKNWVSGKCISAKHTKPVHISSFVVACAFTWVCVIKSQDKITNDSFGDEDLCHFSFVADCRNRKEISVPSTYFGNCLAICFVSVKRGLFRGEDSIALAADAIGRRVQELESGVLVGAEKWLLQWNEVSETGDLLTVAGSPRLALYETDFGWGRPRLVEMVQIDASGAMYLTEARNEKGGVEVGLARSRAQLEAFSSIFQLGKDQLQQC</sequence>
<dbReference type="PANTHER" id="PTHR31625">
    <property type="match status" value="1"/>
</dbReference>
<dbReference type="GO" id="GO:0016747">
    <property type="term" value="F:acyltransferase activity, transferring groups other than amino-acyl groups"/>
    <property type="evidence" value="ECO:0007669"/>
    <property type="project" value="UniProtKB-ARBA"/>
</dbReference>
<evidence type="ECO:0008006" key="5">
    <source>
        <dbReference type="Google" id="ProtNLM"/>
    </source>
</evidence>
<organism evidence="3 4">
    <name type="scientific">Kalanchoe fedtschenkoi</name>
    <name type="common">Lavender scallops</name>
    <name type="synonym">South American air plant</name>
    <dbReference type="NCBI Taxonomy" id="63787"/>
    <lineage>
        <taxon>Eukaryota</taxon>
        <taxon>Viridiplantae</taxon>
        <taxon>Streptophyta</taxon>
        <taxon>Embryophyta</taxon>
        <taxon>Tracheophyta</taxon>
        <taxon>Spermatophyta</taxon>
        <taxon>Magnoliopsida</taxon>
        <taxon>eudicotyledons</taxon>
        <taxon>Gunneridae</taxon>
        <taxon>Pentapetalae</taxon>
        <taxon>Saxifragales</taxon>
        <taxon>Crassulaceae</taxon>
        <taxon>Kalanchoe</taxon>
    </lineage>
</organism>
<name>A0A7N0VAY2_KALFE</name>
<dbReference type="InterPro" id="IPR051504">
    <property type="entry name" value="Plant_metabolite_acyltrans"/>
</dbReference>
<keyword evidence="4" id="KW-1185">Reference proteome</keyword>
<proteinExistence type="predicted"/>
<dbReference type="Gene3D" id="3.30.559.10">
    <property type="entry name" value="Chloramphenicol acetyltransferase-like domain"/>
    <property type="match status" value="2"/>
</dbReference>
<evidence type="ECO:0000256" key="2">
    <source>
        <dbReference type="ARBA" id="ARBA00023315"/>
    </source>
</evidence>
<evidence type="ECO:0000313" key="4">
    <source>
        <dbReference type="Proteomes" id="UP000594263"/>
    </source>
</evidence>
<dbReference type="Proteomes" id="UP000594263">
    <property type="component" value="Unplaced"/>
</dbReference>
<dbReference type="Pfam" id="PF02458">
    <property type="entry name" value="Transferase"/>
    <property type="match status" value="1"/>
</dbReference>
<accession>A0A7N0VAY2</accession>
<dbReference type="InterPro" id="IPR023213">
    <property type="entry name" value="CAT-like_dom_sf"/>
</dbReference>
<dbReference type="AlphaFoldDB" id="A0A7N0VAY2"/>
<reference evidence="3" key="1">
    <citation type="submission" date="2021-01" db="UniProtKB">
        <authorList>
            <consortium name="EnsemblPlants"/>
        </authorList>
    </citation>
    <scope>IDENTIFICATION</scope>
</reference>
<dbReference type="EnsemblPlants" id="Kaladp0382s0002.1.v1.1">
    <property type="protein sequence ID" value="Kaladp0382s0002.1.v1.1.CDS.1"/>
    <property type="gene ID" value="Kaladp0382s0002.v1.1"/>
</dbReference>
<dbReference type="Gramene" id="Kaladp0382s0002.1.v1.1">
    <property type="protein sequence ID" value="Kaladp0382s0002.1.v1.1.CDS.1"/>
    <property type="gene ID" value="Kaladp0382s0002.v1.1"/>
</dbReference>
<evidence type="ECO:0000313" key="3">
    <source>
        <dbReference type="EnsemblPlants" id="Kaladp0382s0002.1.v1.1.CDS.1"/>
    </source>
</evidence>